<organism evidence="1 2">
    <name type="scientific">Emticicia aquatilis</name>
    <dbReference type="NCBI Taxonomy" id="1537369"/>
    <lineage>
        <taxon>Bacteria</taxon>
        <taxon>Pseudomonadati</taxon>
        <taxon>Bacteroidota</taxon>
        <taxon>Cytophagia</taxon>
        <taxon>Cytophagales</taxon>
        <taxon>Leadbetterellaceae</taxon>
        <taxon>Emticicia</taxon>
    </lineage>
</organism>
<comment type="caution">
    <text evidence="1">The sequence shown here is derived from an EMBL/GenBank/DDBJ whole genome shotgun (WGS) entry which is preliminary data.</text>
</comment>
<dbReference type="AlphaFoldDB" id="A0A916YHJ1"/>
<gene>
    <name evidence="1" type="ORF">GCM10011514_07240</name>
</gene>
<keyword evidence="2" id="KW-1185">Reference proteome</keyword>
<evidence type="ECO:0000313" key="2">
    <source>
        <dbReference type="Proteomes" id="UP000609064"/>
    </source>
</evidence>
<accession>A0A916YHJ1</accession>
<sequence length="156" mass="18972">MIEELNIIDEENQIHKSLKAINVCQKFLKKLKVHIQNNPFKNIEEEISFFKTTKPKFLSQLIFHVECYHIEFKKPPINNELIKEYYLKEIKKIYRFIKDNDEIYNYLRSEGNAFDQQFFVRRHESDELSLELSFALITHSQRHWILKSQKFLLMSC</sequence>
<name>A0A916YHJ1_9BACT</name>
<dbReference type="EMBL" id="BMKK01000001">
    <property type="protein sequence ID" value="GGD45797.1"/>
    <property type="molecule type" value="Genomic_DNA"/>
</dbReference>
<dbReference type="Proteomes" id="UP000609064">
    <property type="component" value="Unassembled WGS sequence"/>
</dbReference>
<reference evidence="1" key="2">
    <citation type="submission" date="2020-09" db="EMBL/GenBank/DDBJ databases">
        <authorList>
            <person name="Sun Q."/>
            <person name="Zhou Y."/>
        </authorList>
    </citation>
    <scope>NUCLEOTIDE SEQUENCE</scope>
    <source>
        <strain evidence="1">CGMCC 1.15958</strain>
    </source>
</reference>
<dbReference type="Pfam" id="PF09357">
    <property type="entry name" value="RteC"/>
    <property type="match status" value="1"/>
</dbReference>
<evidence type="ECO:0000313" key="1">
    <source>
        <dbReference type="EMBL" id="GGD45797.1"/>
    </source>
</evidence>
<evidence type="ECO:0008006" key="3">
    <source>
        <dbReference type="Google" id="ProtNLM"/>
    </source>
</evidence>
<reference evidence="1" key="1">
    <citation type="journal article" date="2014" name="Int. J. Syst. Evol. Microbiol.">
        <title>Complete genome sequence of Corynebacterium casei LMG S-19264T (=DSM 44701T), isolated from a smear-ripened cheese.</title>
        <authorList>
            <consortium name="US DOE Joint Genome Institute (JGI-PGF)"/>
            <person name="Walter F."/>
            <person name="Albersmeier A."/>
            <person name="Kalinowski J."/>
            <person name="Ruckert C."/>
        </authorList>
    </citation>
    <scope>NUCLEOTIDE SEQUENCE</scope>
    <source>
        <strain evidence="1">CGMCC 1.15958</strain>
    </source>
</reference>
<dbReference type="InterPro" id="IPR018534">
    <property type="entry name" value="Tet_reg_excision_RteC"/>
</dbReference>
<proteinExistence type="predicted"/>
<protein>
    <recommendedName>
        <fullName evidence="3">RteC protein</fullName>
    </recommendedName>
</protein>